<feature type="region of interest" description="Disordered" evidence="1">
    <location>
        <begin position="623"/>
        <end position="678"/>
    </location>
</feature>
<sequence>MSSLNKVKKSIPNEAAKKRDEVAKKPNVVKKSVSNEVTKEQNVVEESVPNEVAKEQNVVEESIPNEVAKEQNVVEESIPNEVAKEQNVVEESIPNEVAKEQNVVEGSIPNEAAKEQNVVEESISNEVAQKENVVEESQLVSLMTVENNNTNSKNVNNKKTEKSSDDTSIEKHVDAELASNKENVRVTNSKTQRSVYFKEEVDDIRPQPSKNLDESRHRSKYNRPVDFLDALVNSYKIETTIPSTSGSENKKYVPKTVRTRLNPNWREHRTRRLMNKLEELSLWDREEELKFKQAEWLREQKWEQIQDRQRNHDLCLTLMKARHESEMESAVTLDNRQNDDFNTTNTILNTLQLSSLNNAIDYDIPMAPQSLKRHVKQKLQQDETNQLQPRTPIGRYRQFESNMKHKRDRINEKLKPDTEIIRAYGPQAYIPPVPMLFSETYSRLLASPSSYESPSLPTSFSSYRSKYLHGNERFTSPDYETKLRSYSKRDVRVPLKDLDTVYSSYHDQDDDDDIDDYYSSSYRTGLQKHRSHYSPTKCTTASALYDCSMTTPRNYDDNYYPQKSYHHSTLAGDSLLKTKNSHSGIQERSLNDDLNAITHFSLETTKKILQNVGIGKDDILNGGGQLKSKNSATNNGYGNNRKHVTFSEERSVVSDYDHDDYTLGKRDGGDSRRNYYSSSSSKYPEIISLTSMK</sequence>
<evidence type="ECO:0000313" key="3">
    <source>
        <dbReference type="EMBL" id="CAF3520079.1"/>
    </source>
</evidence>
<feature type="region of interest" description="Disordered" evidence="1">
    <location>
        <begin position="1"/>
        <end position="46"/>
    </location>
</feature>
<feature type="compositionally biased region" description="Low complexity" evidence="1">
    <location>
        <begin position="25"/>
        <end position="36"/>
    </location>
</feature>
<dbReference type="Proteomes" id="UP000677228">
    <property type="component" value="Unassembled WGS sequence"/>
</dbReference>
<dbReference type="AlphaFoldDB" id="A0A8S2CUL8"/>
<reference evidence="2" key="1">
    <citation type="submission" date="2021-02" db="EMBL/GenBank/DDBJ databases">
        <authorList>
            <person name="Nowell W R."/>
        </authorList>
    </citation>
    <scope>NUCLEOTIDE SEQUENCE</scope>
</reference>
<feature type="compositionally biased region" description="Polar residues" evidence="1">
    <location>
        <begin position="627"/>
        <end position="638"/>
    </location>
</feature>
<dbReference type="EMBL" id="CAJNOK010000284">
    <property type="protein sequence ID" value="CAF0742383.1"/>
    <property type="molecule type" value="Genomic_DNA"/>
</dbReference>
<feature type="region of interest" description="Disordered" evidence="1">
    <location>
        <begin position="148"/>
        <end position="169"/>
    </location>
</feature>
<feature type="compositionally biased region" description="Basic and acidic residues" evidence="1">
    <location>
        <begin position="158"/>
        <end position="169"/>
    </location>
</feature>
<gene>
    <name evidence="2" type="ORF">OVA965_LOCUS1520</name>
    <name evidence="3" type="ORF">TMI583_LOCUS1524</name>
</gene>
<comment type="caution">
    <text evidence="2">The sequence shown here is derived from an EMBL/GenBank/DDBJ whole genome shotgun (WGS) entry which is preliminary data.</text>
</comment>
<proteinExistence type="predicted"/>
<organism evidence="2 4">
    <name type="scientific">Didymodactylos carnosus</name>
    <dbReference type="NCBI Taxonomy" id="1234261"/>
    <lineage>
        <taxon>Eukaryota</taxon>
        <taxon>Metazoa</taxon>
        <taxon>Spiralia</taxon>
        <taxon>Gnathifera</taxon>
        <taxon>Rotifera</taxon>
        <taxon>Eurotatoria</taxon>
        <taxon>Bdelloidea</taxon>
        <taxon>Philodinida</taxon>
        <taxon>Philodinidae</taxon>
        <taxon>Didymodactylos</taxon>
    </lineage>
</organism>
<feature type="compositionally biased region" description="Basic and acidic residues" evidence="1">
    <location>
        <begin position="645"/>
        <end position="673"/>
    </location>
</feature>
<feature type="compositionally biased region" description="Low complexity" evidence="1">
    <location>
        <begin position="148"/>
        <end position="157"/>
    </location>
</feature>
<evidence type="ECO:0000313" key="2">
    <source>
        <dbReference type="EMBL" id="CAF0742383.1"/>
    </source>
</evidence>
<evidence type="ECO:0000313" key="4">
    <source>
        <dbReference type="Proteomes" id="UP000677228"/>
    </source>
</evidence>
<dbReference type="Proteomes" id="UP000682733">
    <property type="component" value="Unassembled WGS sequence"/>
</dbReference>
<evidence type="ECO:0000256" key="1">
    <source>
        <dbReference type="SAM" id="MobiDB-lite"/>
    </source>
</evidence>
<accession>A0A8S2CUL8</accession>
<dbReference type="EMBL" id="CAJOBA010000285">
    <property type="protein sequence ID" value="CAF3520079.1"/>
    <property type="molecule type" value="Genomic_DNA"/>
</dbReference>
<protein>
    <submittedName>
        <fullName evidence="2">Uncharacterized protein</fullName>
    </submittedName>
</protein>
<feature type="compositionally biased region" description="Basic and acidic residues" evidence="1">
    <location>
        <begin position="15"/>
        <end position="24"/>
    </location>
</feature>
<name>A0A8S2CUL8_9BILA</name>